<dbReference type="Proteomes" id="UP000297299">
    <property type="component" value="Unassembled WGS sequence"/>
</dbReference>
<dbReference type="STRING" id="38488.A0A4Y8CL41"/>
<comment type="caution">
    <text evidence="1">The sequence shown here is derived from an EMBL/GenBank/DDBJ whole genome shotgun (WGS) entry which is preliminary data.</text>
</comment>
<evidence type="ECO:0000313" key="2">
    <source>
        <dbReference type="Proteomes" id="UP000297299"/>
    </source>
</evidence>
<organism evidence="1 2">
    <name type="scientific">Botryotinia calthae</name>
    <dbReference type="NCBI Taxonomy" id="38488"/>
    <lineage>
        <taxon>Eukaryota</taxon>
        <taxon>Fungi</taxon>
        <taxon>Dikarya</taxon>
        <taxon>Ascomycota</taxon>
        <taxon>Pezizomycotina</taxon>
        <taxon>Leotiomycetes</taxon>
        <taxon>Helotiales</taxon>
        <taxon>Sclerotiniaceae</taxon>
        <taxon>Botryotinia</taxon>
    </lineage>
</organism>
<evidence type="ECO:0000313" key="1">
    <source>
        <dbReference type="EMBL" id="TEY36909.1"/>
    </source>
</evidence>
<reference evidence="1 2" key="1">
    <citation type="submission" date="2017-11" db="EMBL/GenBank/DDBJ databases">
        <title>Comparative genomics of Botrytis spp.</title>
        <authorList>
            <person name="Valero-Jimenez C.A."/>
            <person name="Tapia P."/>
            <person name="Veloso J."/>
            <person name="Silva-Moreno E."/>
            <person name="Staats M."/>
            <person name="Valdes J.H."/>
            <person name="Van Kan J.A.L."/>
        </authorList>
    </citation>
    <scope>NUCLEOTIDE SEQUENCE [LARGE SCALE GENOMIC DNA]</scope>
    <source>
        <strain evidence="1 2">MUCL2830</strain>
    </source>
</reference>
<gene>
    <name evidence="1" type="ORF">BOTCAL_0536g00020</name>
</gene>
<dbReference type="AlphaFoldDB" id="A0A4Y8CL41"/>
<proteinExistence type="predicted"/>
<name>A0A4Y8CL41_9HELO</name>
<dbReference type="OrthoDB" id="265717at2759"/>
<keyword evidence="2" id="KW-1185">Reference proteome</keyword>
<sequence length="154" mass="17565">MLPLAPEDNTKKTKKNVPPFEIPQGKLRYSLLHIASLMRAITTPQKTRTRIAIATPSMRNETLKRNSGGEITIFHLGVLDTRETRQRRPARQEGAKKLEEMLKLDKLIGRDGIMGILSVPFLKLRYVNQQIRRHNELGPIENGLPRAFYDAAQI</sequence>
<protein>
    <submittedName>
        <fullName evidence="1">Uncharacterized protein</fullName>
    </submittedName>
</protein>
<accession>A0A4Y8CL41</accession>
<dbReference type="EMBL" id="PHWZ01000534">
    <property type="protein sequence ID" value="TEY36909.1"/>
    <property type="molecule type" value="Genomic_DNA"/>
</dbReference>